<dbReference type="PANTHER" id="PTHR33223">
    <property type="entry name" value="CCHC-TYPE DOMAIN-CONTAINING PROTEIN"/>
    <property type="match status" value="1"/>
</dbReference>
<proteinExistence type="predicted"/>
<dbReference type="Proteomes" id="UP000257109">
    <property type="component" value="Unassembled WGS sequence"/>
</dbReference>
<feature type="coiled-coil region" evidence="1">
    <location>
        <begin position="5"/>
        <end position="32"/>
    </location>
</feature>
<gene>
    <name evidence="3" type="ORF">CR513_42872</name>
</gene>
<feature type="non-terminal residue" evidence="3">
    <location>
        <position position="1"/>
    </location>
</feature>
<comment type="caution">
    <text evidence="3">The sequence shown here is derived from an EMBL/GenBank/DDBJ whole genome shotgun (WGS) entry which is preliminary data.</text>
</comment>
<dbReference type="OrthoDB" id="1750196at2759"/>
<sequence length="93" mass="10944">MEVAMRNLAEQQKTLRDDINQLKAQMGQILERKMALHAHDDALLIHFFQESLTGAALRWYLGLKRERVQTWRSLAESFLDQYKYNMNTTPDCS</sequence>
<dbReference type="InterPro" id="IPR005162">
    <property type="entry name" value="Retrotrans_gag_dom"/>
</dbReference>
<evidence type="ECO:0000256" key="1">
    <source>
        <dbReference type="SAM" id="Coils"/>
    </source>
</evidence>
<dbReference type="EMBL" id="QJKJ01009296">
    <property type="protein sequence ID" value="RDX77063.1"/>
    <property type="molecule type" value="Genomic_DNA"/>
</dbReference>
<reference evidence="3" key="1">
    <citation type="submission" date="2018-05" db="EMBL/GenBank/DDBJ databases">
        <title>Draft genome of Mucuna pruriens seed.</title>
        <authorList>
            <person name="Nnadi N.E."/>
            <person name="Vos R."/>
            <person name="Hasami M.H."/>
            <person name="Devisetty U.K."/>
            <person name="Aguiy J.C."/>
        </authorList>
    </citation>
    <scope>NUCLEOTIDE SEQUENCE [LARGE SCALE GENOMIC DNA]</scope>
    <source>
        <strain evidence="3">JCA_2017</strain>
    </source>
</reference>
<dbReference type="AlphaFoldDB" id="A0A371FG40"/>
<evidence type="ECO:0000313" key="4">
    <source>
        <dbReference type="Proteomes" id="UP000257109"/>
    </source>
</evidence>
<organism evidence="3 4">
    <name type="scientific">Mucuna pruriens</name>
    <name type="common">Velvet bean</name>
    <name type="synonym">Dolichos pruriens</name>
    <dbReference type="NCBI Taxonomy" id="157652"/>
    <lineage>
        <taxon>Eukaryota</taxon>
        <taxon>Viridiplantae</taxon>
        <taxon>Streptophyta</taxon>
        <taxon>Embryophyta</taxon>
        <taxon>Tracheophyta</taxon>
        <taxon>Spermatophyta</taxon>
        <taxon>Magnoliopsida</taxon>
        <taxon>eudicotyledons</taxon>
        <taxon>Gunneridae</taxon>
        <taxon>Pentapetalae</taxon>
        <taxon>rosids</taxon>
        <taxon>fabids</taxon>
        <taxon>Fabales</taxon>
        <taxon>Fabaceae</taxon>
        <taxon>Papilionoideae</taxon>
        <taxon>50 kb inversion clade</taxon>
        <taxon>NPAAA clade</taxon>
        <taxon>indigoferoid/millettioid clade</taxon>
        <taxon>Phaseoleae</taxon>
        <taxon>Mucuna</taxon>
    </lineage>
</organism>
<protein>
    <recommendedName>
        <fullName evidence="2">Retrotransposon gag domain-containing protein</fullName>
    </recommendedName>
</protein>
<evidence type="ECO:0000259" key="2">
    <source>
        <dbReference type="Pfam" id="PF03732"/>
    </source>
</evidence>
<keyword evidence="1" id="KW-0175">Coiled coil</keyword>
<keyword evidence="4" id="KW-1185">Reference proteome</keyword>
<evidence type="ECO:0000313" key="3">
    <source>
        <dbReference type="EMBL" id="RDX77063.1"/>
    </source>
</evidence>
<feature type="domain" description="Retrotransposon gag" evidence="2">
    <location>
        <begin position="47"/>
        <end position="87"/>
    </location>
</feature>
<name>A0A371FG40_MUCPR</name>
<dbReference type="Pfam" id="PF03732">
    <property type="entry name" value="Retrotrans_gag"/>
    <property type="match status" value="1"/>
</dbReference>
<accession>A0A371FG40</accession>
<dbReference type="PANTHER" id="PTHR33223:SF8">
    <property type="entry name" value="OS04G0172440 PROTEIN"/>
    <property type="match status" value="1"/>
</dbReference>